<organism evidence="3 4">
    <name type="scientific">Sellimonas catena</name>
    <dbReference type="NCBI Taxonomy" id="2994035"/>
    <lineage>
        <taxon>Bacteria</taxon>
        <taxon>Bacillati</taxon>
        <taxon>Bacillota</taxon>
        <taxon>Clostridia</taxon>
        <taxon>Lachnospirales</taxon>
        <taxon>Lachnospiraceae</taxon>
        <taxon>Sellimonas</taxon>
    </lineage>
</organism>
<dbReference type="SUPFAM" id="SSF57997">
    <property type="entry name" value="Tropomyosin"/>
    <property type="match status" value="1"/>
</dbReference>
<feature type="transmembrane region" description="Helical" evidence="2">
    <location>
        <begin position="372"/>
        <end position="401"/>
    </location>
</feature>
<dbReference type="PANTHER" id="PTHR37813">
    <property type="entry name" value="FELS-2 PROPHAGE PROTEIN"/>
    <property type="match status" value="1"/>
</dbReference>
<proteinExistence type="predicted"/>
<dbReference type="AlphaFoldDB" id="A0A9W6FG20"/>
<dbReference type="PANTHER" id="PTHR37813:SF1">
    <property type="entry name" value="FELS-2 PROPHAGE PROTEIN"/>
    <property type="match status" value="1"/>
</dbReference>
<evidence type="ECO:0000256" key="2">
    <source>
        <dbReference type="SAM" id="Phobius"/>
    </source>
</evidence>
<dbReference type="EMBL" id="BSBO01000054">
    <property type="protein sequence ID" value="GLG06221.1"/>
    <property type="molecule type" value="Genomic_DNA"/>
</dbReference>
<feature type="transmembrane region" description="Helical" evidence="2">
    <location>
        <begin position="422"/>
        <end position="441"/>
    </location>
</feature>
<feature type="coiled-coil region" evidence="1">
    <location>
        <begin position="76"/>
        <end position="149"/>
    </location>
</feature>
<reference evidence="3 4" key="1">
    <citation type="journal article" date="2023" name="Int. J. Syst. Evol. Microbiol.">
        <title>Sellimonas catena sp. nov., isolated from human faeces.</title>
        <authorList>
            <person name="Hisatomi A."/>
            <person name="Ohkuma M."/>
            <person name="Sakamoto M."/>
        </authorList>
    </citation>
    <scope>NUCLEOTIDE SEQUENCE [LARGE SCALE GENOMIC DNA]</scope>
    <source>
        <strain evidence="3 4">12EGH17</strain>
    </source>
</reference>
<evidence type="ECO:0008006" key="5">
    <source>
        <dbReference type="Google" id="ProtNLM"/>
    </source>
</evidence>
<sequence>MADNLQRVGLVFKADGTVDFNKSLKEITASIQENRSAFNLVKSTWDESTKTAEKLKETQKYLAEQTKDYSDKVTILSRQLDELESAENRDEKAIQNKRNQLNQAKTSLNNYKKGLEEVEEKLKSGSARMQDYAKKLDNLGEKAKSAGEKMGGVSTAAAGLAGAVAATVPATAEYRKIMASLESSSELAGYSAEETEQTYKTLYGVLADDQTAATTTANLQALGLSQGQLQELLNGTIGAWAKYGDSIPIDGLAESINETAKTATVTGTFADVLNWAGTSEDAFKAKLANCRNESERANLIMQELAKQGLMQAGQKWQENNANLVAGNQATADFQQATAELAETVAPIVTQITQIVAGLLAKFNSLPPSTQQIIGVIVLLTAALGPALSGIGFMTSGVGSMMNGFSKATPIVKSLWTVLKANPILLIISLITLVVTGIVTLYNKCEWFRDGVNGIGRSIKDFFEGIGDALKKFFSFDWIPKIKMPHFQITGGFSLVPPKVPKVSVKWYANGGILNRPTILGSNGNSLMGGGEAGKEAVLPIDLLKSYIREENLRNNSTLAALITEAMRELPLVAENNIYLGDTKLVSIMTDMILDKMGQKHRGYQTAKGV</sequence>
<evidence type="ECO:0000313" key="4">
    <source>
        <dbReference type="Proteomes" id="UP001145145"/>
    </source>
</evidence>
<keyword evidence="2" id="KW-0812">Transmembrane</keyword>
<accession>A0A9W6FG20</accession>
<dbReference type="RefSeq" id="WP_281874262.1">
    <property type="nucleotide sequence ID" value="NZ_BSBO01000054.1"/>
</dbReference>
<keyword evidence="2" id="KW-0472">Membrane</keyword>
<dbReference type="Gene3D" id="1.10.287.2610">
    <property type="match status" value="1"/>
</dbReference>
<keyword evidence="4" id="KW-1185">Reference proteome</keyword>
<name>A0A9W6FG20_9FIRM</name>
<protein>
    <recommendedName>
        <fullName evidence="5">Phage tail tape measure protein</fullName>
    </recommendedName>
</protein>
<comment type="caution">
    <text evidence="3">The sequence shown here is derived from an EMBL/GenBank/DDBJ whole genome shotgun (WGS) entry which is preliminary data.</text>
</comment>
<evidence type="ECO:0000313" key="3">
    <source>
        <dbReference type="EMBL" id="GLG06221.1"/>
    </source>
</evidence>
<dbReference type="Proteomes" id="UP001145145">
    <property type="component" value="Unassembled WGS sequence"/>
</dbReference>
<gene>
    <name evidence="3" type="ORF">Selli1_33950</name>
</gene>
<evidence type="ECO:0000256" key="1">
    <source>
        <dbReference type="SAM" id="Coils"/>
    </source>
</evidence>
<keyword evidence="2" id="KW-1133">Transmembrane helix</keyword>
<keyword evidence="1" id="KW-0175">Coiled coil</keyword>